<evidence type="ECO:0000313" key="3">
    <source>
        <dbReference type="Proteomes" id="UP001151760"/>
    </source>
</evidence>
<keyword evidence="1" id="KW-1133">Transmembrane helix</keyword>
<keyword evidence="3" id="KW-1185">Reference proteome</keyword>
<accession>A0ABQ4YZG6</accession>
<sequence>MVLDLGGGGGDANPGIPVWIERFTKLCSLRFASAYHSCRGRRLDYAYGRCWEAMLLAILVLGLLFVRSFKIGIFRASEQQRYEREYGSICQLDRENSGEYMERVSNEYRGLSGTRVFEHRVVGSAVMDSKRQVFRVRIKGLLAEMGTDLQGSGSEEVLLSLFLLHISCEDCPKEAEAVYACGFARLPPIQGRIYAMTRDQWRPRFHWYG</sequence>
<proteinExistence type="predicted"/>
<dbReference type="Proteomes" id="UP001151760">
    <property type="component" value="Unassembled WGS sequence"/>
</dbReference>
<evidence type="ECO:0000256" key="1">
    <source>
        <dbReference type="SAM" id="Phobius"/>
    </source>
</evidence>
<feature type="transmembrane region" description="Helical" evidence="1">
    <location>
        <begin position="53"/>
        <end position="74"/>
    </location>
</feature>
<evidence type="ECO:0000313" key="2">
    <source>
        <dbReference type="EMBL" id="GJS82043.1"/>
    </source>
</evidence>
<keyword evidence="1" id="KW-0812">Transmembrane</keyword>
<dbReference type="EMBL" id="BQNB010010793">
    <property type="protein sequence ID" value="GJS82043.1"/>
    <property type="molecule type" value="Genomic_DNA"/>
</dbReference>
<name>A0ABQ4YZG6_9ASTR</name>
<protein>
    <submittedName>
        <fullName evidence="2">Uncharacterized protein</fullName>
    </submittedName>
</protein>
<gene>
    <name evidence="2" type="ORF">Tco_0748584</name>
</gene>
<comment type="caution">
    <text evidence="2">The sequence shown here is derived from an EMBL/GenBank/DDBJ whole genome shotgun (WGS) entry which is preliminary data.</text>
</comment>
<keyword evidence="1" id="KW-0472">Membrane</keyword>
<reference evidence="2" key="2">
    <citation type="submission" date="2022-01" db="EMBL/GenBank/DDBJ databases">
        <authorList>
            <person name="Yamashiro T."/>
            <person name="Shiraishi A."/>
            <person name="Satake H."/>
            <person name="Nakayama K."/>
        </authorList>
    </citation>
    <scope>NUCLEOTIDE SEQUENCE</scope>
</reference>
<organism evidence="2 3">
    <name type="scientific">Tanacetum coccineum</name>
    <dbReference type="NCBI Taxonomy" id="301880"/>
    <lineage>
        <taxon>Eukaryota</taxon>
        <taxon>Viridiplantae</taxon>
        <taxon>Streptophyta</taxon>
        <taxon>Embryophyta</taxon>
        <taxon>Tracheophyta</taxon>
        <taxon>Spermatophyta</taxon>
        <taxon>Magnoliopsida</taxon>
        <taxon>eudicotyledons</taxon>
        <taxon>Gunneridae</taxon>
        <taxon>Pentapetalae</taxon>
        <taxon>asterids</taxon>
        <taxon>campanulids</taxon>
        <taxon>Asterales</taxon>
        <taxon>Asteraceae</taxon>
        <taxon>Asteroideae</taxon>
        <taxon>Anthemideae</taxon>
        <taxon>Anthemidinae</taxon>
        <taxon>Tanacetum</taxon>
    </lineage>
</organism>
<reference evidence="2" key="1">
    <citation type="journal article" date="2022" name="Int. J. Mol. Sci.">
        <title>Draft Genome of Tanacetum Coccineum: Genomic Comparison of Closely Related Tanacetum-Family Plants.</title>
        <authorList>
            <person name="Yamashiro T."/>
            <person name="Shiraishi A."/>
            <person name="Nakayama K."/>
            <person name="Satake H."/>
        </authorList>
    </citation>
    <scope>NUCLEOTIDE SEQUENCE</scope>
</reference>